<evidence type="ECO:0000313" key="1">
    <source>
        <dbReference type="EMBL" id="ABF42411.1"/>
    </source>
</evidence>
<dbReference type="AlphaFoldDB" id="Q1IL39"/>
<dbReference type="EnsemblBacteria" id="ABF42411">
    <property type="protein sequence ID" value="ABF42411"/>
    <property type="gene ID" value="Acid345_3410"/>
</dbReference>
<reference evidence="1 2" key="1">
    <citation type="journal article" date="2009" name="Appl. Environ. Microbiol.">
        <title>Three genomes from the phylum Acidobacteria provide insight into the lifestyles of these microorganisms in soils.</title>
        <authorList>
            <person name="Ward N.L."/>
            <person name="Challacombe J.F."/>
            <person name="Janssen P.H."/>
            <person name="Henrissat B."/>
            <person name="Coutinho P.M."/>
            <person name="Wu M."/>
            <person name="Xie G."/>
            <person name="Haft D.H."/>
            <person name="Sait M."/>
            <person name="Badger J."/>
            <person name="Barabote R.D."/>
            <person name="Bradley B."/>
            <person name="Brettin T.S."/>
            <person name="Brinkac L.M."/>
            <person name="Bruce D."/>
            <person name="Creasy T."/>
            <person name="Daugherty S.C."/>
            <person name="Davidsen T.M."/>
            <person name="DeBoy R.T."/>
            <person name="Detter J.C."/>
            <person name="Dodson R.J."/>
            <person name="Durkin A.S."/>
            <person name="Ganapathy A."/>
            <person name="Gwinn-Giglio M."/>
            <person name="Han C.S."/>
            <person name="Khouri H."/>
            <person name="Kiss H."/>
            <person name="Kothari S.P."/>
            <person name="Madupu R."/>
            <person name="Nelson K.E."/>
            <person name="Nelson W.C."/>
            <person name="Paulsen I."/>
            <person name="Penn K."/>
            <person name="Ren Q."/>
            <person name="Rosovitz M.J."/>
            <person name="Selengut J.D."/>
            <person name="Shrivastava S."/>
            <person name="Sullivan S.A."/>
            <person name="Tapia R."/>
            <person name="Thompson L.S."/>
            <person name="Watkins K.L."/>
            <person name="Yang Q."/>
            <person name="Yu C."/>
            <person name="Zafar N."/>
            <person name="Zhou L."/>
            <person name="Kuske C.R."/>
        </authorList>
    </citation>
    <scope>NUCLEOTIDE SEQUENCE [LARGE SCALE GENOMIC DNA]</scope>
    <source>
        <strain evidence="1 2">Ellin345</strain>
    </source>
</reference>
<dbReference type="OrthoDB" id="9806592at2"/>
<keyword evidence="2" id="KW-1185">Reference proteome</keyword>
<dbReference type="eggNOG" id="COG0740">
    <property type="taxonomic scope" value="Bacteria"/>
</dbReference>
<dbReference type="Proteomes" id="UP000002432">
    <property type="component" value="Chromosome"/>
</dbReference>
<dbReference type="STRING" id="204669.Acid345_3410"/>
<dbReference type="RefSeq" id="WP_011524210.1">
    <property type="nucleotide sequence ID" value="NC_008009.1"/>
</dbReference>
<organism evidence="1 2">
    <name type="scientific">Koribacter versatilis (strain Ellin345)</name>
    <dbReference type="NCBI Taxonomy" id="204669"/>
    <lineage>
        <taxon>Bacteria</taxon>
        <taxon>Pseudomonadati</taxon>
        <taxon>Acidobacteriota</taxon>
        <taxon>Terriglobia</taxon>
        <taxon>Terriglobales</taxon>
        <taxon>Candidatus Korobacteraceae</taxon>
        <taxon>Candidatus Korobacter</taxon>
    </lineage>
</organism>
<dbReference type="KEGG" id="aba:Acid345_3410"/>
<accession>Q1IL39</accession>
<evidence type="ECO:0000313" key="2">
    <source>
        <dbReference type="Proteomes" id="UP000002432"/>
    </source>
</evidence>
<sequence>MSFEQLVQELMEALLNVFGRDDNGNRQYMLVETFPDYLIARGPDGDLYQISYTVGADDDAITFSDPQEVETAYVPVAEAATFLAAVAGADPNSNVFPVEVMRAGFANGTVQYGGKPLRQFFPEEVVAQVAQAVNGARFGRRHPVGNENEGNQPELVAGWLENGHLDGNGKAALAEVHLLESEKDLQAKLAAARSANKLDLFGVSVLGYFGFQPKKIDGEDVLYATRLGKLARVDLVAEPAAGGRFLNELRVAASADVRAEISRMQRDAVKSVQNGRARAAGRQKGEAMKDRILKLLAAMRKHNAASADQLTVEFNGLSEDKHQDFLMKVTEAALTIEPASATAANSEVIELAKTALAEAKKIQSGNLVERKLKDAKLPKPAEDLVRTHLAERELTEAQVDTEITATRAAFAAYSTIGRPTGSAIVLGGADSVEKVQLAMDRLLRVKEAEKSGVAPFRGIRDAYVTITGDRELKFADGGFYRASEAIATGDFPNILLNSMTKKLEQDYAEVGMSGLDQIITKANINDFKSQDRVRLGYLGDLPTVAEAGPYTELTKPTDEKISYSVLKKGGILTISEETIRNDDLGKIAAFPTRLARAGRTL</sequence>
<dbReference type="HOGENOM" id="CLU_453994_0_0_0"/>
<name>Q1IL39_KORVE</name>
<dbReference type="Pfam" id="PF25209">
    <property type="entry name" value="Phage_capsid_4"/>
    <property type="match status" value="1"/>
</dbReference>
<protein>
    <submittedName>
        <fullName evidence="1">Uncharacterized protein</fullName>
    </submittedName>
</protein>
<gene>
    <name evidence="1" type="ordered locus">Acid345_3410</name>
</gene>
<dbReference type="EMBL" id="CP000360">
    <property type="protein sequence ID" value="ABF42411.1"/>
    <property type="molecule type" value="Genomic_DNA"/>
</dbReference>
<proteinExistence type="predicted"/>